<dbReference type="SMART" id="SM00856">
    <property type="entry name" value="PMEI"/>
    <property type="match status" value="1"/>
</dbReference>
<evidence type="ECO:0000256" key="3">
    <source>
        <dbReference type="ARBA" id="ARBA00022525"/>
    </source>
</evidence>
<evidence type="ECO:0000256" key="4">
    <source>
        <dbReference type="ARBA" id="ARBA00022729"/>
    </source>
</evidence>
<protein>
    <recommendedName>
        <fullName evidence="8">Pectinesterase inhibitor domain-containing protein</fullName>
    </recommendedName>
</protein>
<evidence type="ECO:0000313" key="10">
    <source>
        <dbReference type="Proteomes" id="UP000594263"/>
    </source>
</evidence>
<dbReference type="AlphaFoldDB" id="A0A7N0V2J2"/>
<dbReference type="SUPFAM" id="SSF101148">
    <property type="entry name" value="Plant invertase/pectin methylesterase inhibitor"/>
    <property type="match status" value="1"/>
</dbReference>
<keyword evidence="5" id="KW-1015">Disulfide bond</keyword>
<dbReference type="CDD" id="cd15798">
    <property type="entry name" value="PMEI-like_3"/>
    <property type="match status" value="1"/>
</dbReference>
<evidence type="ECO:0000256" key="6">
    <source>
        <dbReference type="ARBA" id="ARBA00038471"/>
    </source>
</evidence>
<proteinExistence type="inferred from homology"/>
<accession>A0A7N0V2J2</accession>
<keyword evidence="3" id="KW-0964">Secreted</keyword>
<dbReference type="Gene3D" id="1.20.140.40">
    <property type="entry name" value="Invertase/pectin methylesterase inhibitor family protein"/>
    <property type="match status" value="1"/>
</dbReference>
<dbReference type="PANTHER" id="PTHR31080">
    <property type="entry name" value="PECTINESTERASE INHIBITOR-LIKE"/>
    <property type="match status" value="1"/>
</dbReference>
<dbReference type="Gramene" id="Kaladp0095s0257.1.v1.1">
    <property type="protein sequence ID" value="Kaladp0095s0257.1.v1.1.CDS.1"/>
    <property type="gene ID" value="Kaladp0095s0257.v1.1"/>
</dbReference>
<evidence type="ECO:0000259" key="8">
    <source>
        <dbReference type="SMART" id="SM00856"/>
    </source>
</evidence>
<reference evidence="9" key="1">
    <citation type="submission" date="2021-01" db="UniProtKB">
        <authorList>
            <consortium name="EnsemblPlants"/>
        </authorList>
    </citation>
    <scope>IDENTIFICATION</scope>
</reference>
<name>A0A7N0V2J2_KALFE</name>
<comment type="similarity">
    <text evidence="6">Belongs to the PMEI family.</text>
</comment>
<dbReference type="Proteomes" id="UP000594263">
    <property type="component" value="Unplaced"/>
</dbReference>
<feature type="domain" description="Pectinesterase inhibitor" evidence="8">
    <location>
        <begin position="28"/>
        <end position="185"/>
    </location>
</feature>
<sequence>MGSDIFAISLFTVVVLSMVAASSSSGTASTEFIRTSCASTTYPALCYTSLVNHASVIQKSPKLLARTALSVAATSAKTTSTAMLRLSRTRGLKPREIGAMKDCLEEMADSAEQIQKSLTEMRSFKESDDFRTMISDVQTWVSAALTSQDTCSEGFAGKEMDGNVKIAVTGNILKIVHLTSNALALINNYASVHG</sequence>
<keyword evidence="2" id="KW-0052">Apoplast</keyword>
<dbReference type="OMA" id="FLCICIN"/>
<evidence type="ECO:0000256" key="2">
    <source>
        <dbReference type="ARBA" id="ARBA00022523"/>
    </source>
</evidence>
<dbReference type="GO" id="GO:0004857">
    <property type="term" value="F:enzyme inhibitor activity"/>
    <property type="evidence" value="ECO:0007669"/>
    <property type="project" value="InterPro"/>
</dbReference>
<dbReference type="PANTHER" id="PTHR31080:SF117">
    <property type="entry name" value="PLANT INVERTASE_PECTIN METHYLESTERASE INHIBITOR SUPERFAMILY PROTEIN"/>
    <property type="match status" value="1"/>
</dbReference>
<keyword evidence="4 7" id="KW-0732">Signal</keyword>
<feature type="chain" id="PRO_5029699455" description="Pectinesterase inhibitor domain-containing protein" evidence="7">
    <location>
        <begin position="22"/>
        <end position="194"/>
    </location>
</feature>
<evidence type="ECO:0000256" key="7">
    <source>
        <dbReference type="SAM" id="SignalP"/>
    </source>
</evidence>
<evidence type="ECO:0000313" key="9">
    <source>
        <dbReference type="EnsemblPlants" id="Kaladp0095s0257.1.v1.1.CDS.1"/>
    </source>
</evidence>
<dbReference type="InterPro" id="IPR006501">
    <property type="entry name" value="Pectinesterase_inhib_dom"/>
</dbReference>
<dbReference type="Pfam" id="PF04043">
    <property type="entry name" value="PMEI"/>
    <property type="match status" value="1"/>
</dbReference>
<comment type="subcellular location">
    <subcellularLocation>
        <location evidence="1">Secreted</location>
        <location evidence="1">Extracellular space</location>
        <location evidence="1">Apoplast</location>
    </subcellularLocation>
</comment>
<evidence type="ECO:0000256" key="1">
    <source>
        <dbReference type="ARBA" id="ARBA00004271"/>
    </source>
</evidence>
<feature type="signal peptide" evidence="7">
    <location>
        <begin position="1"/>
        <end position="21"/>
    </location>
</feature>
<dbReference type="NCBIfam" id="TIGR01614">
    <property type="entry name" value="PME_inhib"/>
    <property type="match status" value="1"/>
</dbReference>
<dbReference type="FunFam" id="1.20.140.40:FF:000006">
    <property type="entry name" value="Pectinesterase inhibitor 3"/>
    <property type="match status" value="1"/>
</dbReference>
<dbReference type="InterPro" id="IPR051955">
    <property type="entry name" value="PME_Inhibitor"/>
</dbReference>
<dbReference type="InterPro" id="IPR035513">
    <property type="entry name" value="Invertase/methylesterase_inhib"/>
</dbReference>
<evidence type="ECO:0000256" key="5">
    <source>
        <dbReference type="ARBA" id="ARBA00023157"/>
    </source>
</evidence>
<dbReference type="EnsemblPlants" id="Kaladp0095s0257.1.v1.1">
    <property type="protein sequence ID" value="Kaladp0095s0257.1.v1.1.CDS.1"/>
    <property type="gene ID" value="Kaladp0095s0257.v1.1"/>
</dbReference>
<organism evidence="9 10">
    <name type="scientific">Kalanchoe fedtschenkoi</name>
    <name type="common">Lavender scallops</name>
    <name type="synonym">South American air plant</name>
    <dbReference type="NCBI Taxonomy" id="63787"/>
    <lineage>
        <taxon>Eukaryota</taxon>
        <taxon>Viridiplantae</taxon>
        <taxon>Streptophyta</taxon>
        <taxon>Embryophyta</taxon>
        <taxon>Tracheophyta</taxon>
        <taxon>Spermatophyta</taxon>
        <taxon>Magnoliopsida</taxon>
        <taxon>eudicotyledons</taxon>
        <taxon>Gunneridae</taxon>
        <taxon>Pentapetalae</taxon>
        <taxon>Saxifragales</taxon>
        <taxon>Crassulaceae</taxon>
        <taxon>Kalanchoe</taxon>
    </lineage>
</organism>
<dbReference type="GO" id="GO:0048046">
    <property type="term" value="C:apoplast"/>
    <property type="evidence" value="ECO:0007669"/>
    <property type="project" value="UniProtKB-SubCell"/>
</dbReference>
<keyword evidence="10" id="KW-1185">Reference proteome</keyword>